<evidence type="ECO:0000313" key="4">
    <source>
        <dbReference type="Proteomes" id="UP000618051"/>
    </source>
</evidence>
<evidence type="ECO:0000313" key="2">
    <source>
        <dbReference type="EMBL" id="KAG0113954.1"/>
    </source>
</evidence>
<protein>
    <submittedName>
        <fullName evidence="2">Uncharacterized protein</fullName>
    </submittedName>
</protein>
<accession>A0A835NFN6</accession>
<feature type="compositionally biased region" description="Basic and acidic residues" evidence="1">
    <location>
        <begin position="63"/>
        <end position="84"/>
    </location>
</feature>
<reference evidence="3" key="3">
    <citation type="submission" date="2022-01" db="EMBL/GenBank/DDBJ databases">
        <authorList>
            <person name="Rubenstein D.R."/>
        </authorList>
    </citation>
    <scope>NUCLEOTIDE SEQUENCE</scope>
    <source>
        <strain evidence="3">SS15</strain>
        <tissue evidence="3">Liver</tissue>
    </source>
</reference>
<comment type="caution">
    <text evidence="2">The sequence shown here is derived from an EMBL/GenBank/DDBJ whole genome shotgun (WGS) entry which is preliminary data.</text>
</comment>
<dbReference type="Proteomes" id="UP000618051">
    <property type="component" value="Unassembled WGS sequence"/>
</dbReference>
<evidence type="ECO:0000313" key="3">
    <source>
        <dbReference type="EMBL" id="KAI1239690.1"/>
    </source>
</evidence>
<feature type="non-terminal residue" evidence="2">
    <location>
        <position position="1"/>
    </location>
</feature>
<reference evidence="2" key="1">
    <citation type="submission" date="2020-10" db="EMBL/GenBank/DDBJ databases">
        <title>Feather gene expression reveals the developmental basis of iridescence in African starlings.</title>
        <authorList>
            <person name="Rubenstein D.R."/>
        </authorList>
    </citation>
    <scope>NUCLEOTIDE SEQUENCE</scope>
    <source>
        <strain evidence="2">SS15</strain>
        <tissue evidence="2">Liver</tissue>
    </source>
</reference>
<dbReference type="OrthoDB" id="2157866at2759"/>
<dbReference type="EMBL" id="JADDUC010000364">
    <property type="protein sequence ID" value="KAG0113954.1"/>
    <property type="molecule type" value="Genomic_DNA"/>
</dbReference>
<reference evidence="3 4" key="2">
    <citation type="journal article" date="2021" name="J. Hered.">
        <title>Feather Gene Expression Elucidates the Developmental Basis of Plumage Iridescence in African Starlings.</title>
        <authorList>
            <person name="Rubenstein D.R."/>
            <person name="Corvelo A."/>
            <person name="MacManes M.D."/>
            <person name="Maia R."/>
            <person name="Narzisi G."/>
            <person name="Rousaki A."/>
            <person name="Vandenabeele P."/>
            <person name="Shawkey M.D."/>
            <person name="Solomon J."/>
        </authorList>
    </citation>
    <scope>NUCLEOTIDE SEQUENCE [LARGE SCALE GENOMIC DNA]</scope>
    <source>
        <strain evidence="3">SS15</strain>
    </source>
</reference>
<feature type="compositionally biased region" description="Basic and acidic residues" evidence="1">
    <location>
        <begin position="29"/>
        <end position="55"/>
    </location>
</feature>
<name>A0A835NFN6_9PASS</name>
<organism evidence="2">
    <name type="scientific">Lamprotornis superbus</name>
    <dbReference type="NCBI Taxonomy" id="245042"/>
    <lineage>
        <taxon>Eukaryota</taxon>
        <taxon>Metazoa</taxon>
        <taxon>Chordata</taxon>
        <taxon>Craniata</taxon>
        <taxon>Vertebrata</taxon>
        <taxon>Euteleostomi</taxon>
        <taxon>Archelosauria</taxon>
        <taxon>Archosauria</taxon>
        <taxon>Dinosauria</taxon>
        <taxon>Saurischia</taxon>
        <taxon>Theropoda</taxon>
        <taxon>Coelurosauria</taxon>
        <taxon>Aves</taxon>
        <taxon>Neognathae</taxon>
        <taxon>Neoaves</taxon>
        <taxon>Telluraves</taxon>
        <taxon>Australaves</taxon>
        <taxon>Passeriformes</taxon>
        <taxon>Sturnidae</taxon>
        <taxon>Lamprotornis</taxon>
    </lineage>
</organism>
<feature type="region of interest" description="Disordered" evidence="1">
    <location>
        <begin position="158"/>
        <end position="179"/>
    </location>
</feature>
<gene>
    <name evidence="3" type="ORF">IHE44_0011114</name>
    <name evidence="2" type="ORF">IHE44_009278</name>
</gene>
<sequence length="179" mass="19914">MLEHEGKRNAELSPICKCQQSIESLENKAHEALSHFTEPLDVKGAEADGKDHENKNQSSSDASEDRDFDNVSDSEKQRKKEKNCPPKMFSPQQDEILATVTFGDSEGSSKGEITLWGKPDSSDSISLATGKISAEVKYGSFNVKVEIKNISLFDSGTKVVDEKRKSSNNKKHHERQCQK</sequence>
<proteinExistence type="predicted"/>
<dbReference type="AlphaFoldDB" id="A0A835NFN6"/>
<keyword evidence="4" id="KW-1185">Reference proteome</keyword>
<evidence type="ECO:0000256" key="1">
    <source>
        <dbReference type="SAM" id="MobiDB-lite"/>
    </source>
</evidence>
<feature type="region of interest" description="Disordered" evidence="1">
    <location>
        <begin position="29"/>
        <end position="124"/>
    </location>
</feature>
<dbReference type="EMBL" id="JADDUC020000004">
    <property type="protein sequence ID" value="KAI1239690.1"/>
    <property type="molecule type" value="Genomic_DNA"/>
</dbReference>
<feature type="compositionally biased region" description="Basic residues" evidence="1">
    <location>
        <begin position="166"/>
        <end position="179"/>
    </location>
</feature>